<dbReference type="RefSeq" id="YP_006986944.1">
    <property type="nucleotide sequence ID" value="NC_019400.1"/>
</dbReference>
<dbReference type="GeneID" id="13993722"/>
<dbReference type="EMBL" id="JN882284">
    <property type="protein sequence ID" value="AFC21289.1"/>
    <property type="molecule type" value="Genomic_DNA"/>
</dbReference>
<proteinExistence type="predicted"/>
<name>K4FAW2_9CAUD</name>
<organism evidence="1 2">
    <name type="scientific">Cronobacter phage vB_CsaM_GAP31</name>
    <dbReference type="NCBI Taxonomy" id="1141135"/>
    <lineage>
        <taxon>Viruses</taxon>
        <taxon>Duplodnaviria</taxon>
        <taxon>Heunggongvirae</taxon>
        <taxon>Uroviricota</taxon>
        <taxon>Caudoviricetes</taxon>
        <taxon>Vequintavirinae</taxon>
        <taxon>Seunavirus</taxon>
        <taxon>Seunavirus GAP31</taxon>
    </lineage>
</organism>
<evidence type="ECO:0000313" key="1">
    <source>
        <dbReference type="EMBL" id="AFC21289.1"/>
    </source>
</evidence>
<accession>K4FAW2</accession>
<dbReference type="OrthoDB" id="26901at10239"/>
<dbReference type="Proteomes" id="UP000000458">
    <property type="component" value="Segment"/>
</dbReference>
<dbReference type="KEGG" id="vg:13993722"/>
<evidence type="ECO:0000313" key="2">
    <source>
        <dbReference type="Proteomes" id="UP000000458"/>
    </source>
</evidence>
<reference evidence="1 2" key="1">
    <citation type="journal article" date="2012" name="J. Virol.">
        <title>Genome Sequence of Cronobacter sakazakii Myovirus vB_CsaM_GAP31.</title>
        <authorList>
            <person name="Abbasifar R."/>
            <person name="Kropinski A.M."/>
            <person name="Sabour P.M."/>
            <person name="Ackermann H.W."/>
            <person name="Alanis Villa A."/>
            <person name="Abbasifar A."/>
            <person name="Griffiths M.W."/>
        </authorList>
    </citation>
    <scope>NUCLEOTIDE SEQUENCE [LARGE SCALE GENOMIC DNA]</scope>
</reference>
<sequence length="216" mass="23404">MEEMLLTGGTKSPGITVLDIDPSKQTLGDTALVDVYGHPFTKVGTGNATVQDVADHGRVMSFPGSTYFETPMTADISMAVGKFEVRSEFYLNNTATMAVWATGDYVTTGNIIGGVLQVPNLSGGSQYFVTDNVGNFVRAFFTPAAPGWNDFSMFWDSTTKVMKIVNNNNPLATQQYTIPYGFGNGTKLSVGGSYPRGIGSYTMQGYLKRLRIIKQQ</sequence>
<keyword evidence="2" id="KW-1185">Reference proteome</keyword>
<protein>
    <submittedName>
        <fullName evidence="1">Uncharacterized protein</fullName>
    </submittedName>
</protein>
<gene>
    <name evidence="1" type="ORF">GAP31_108</name>
</gene>